<reference evidence="2" key="1">
    <citation type="submission" date="2017-05" db="UniProtKB">
        <authorList>
            <consortium name="EnsemblMetazoa"/>
        </authorList>
    </citation>
    <scope>IDENTIFICATION</scope>
</reference>
<keyword evidence="1" id="KW-1133">Transmembrane helix</keyword>
<evidence type="ECO:0000256" key="1">
    <source>
        <dbReference type="SAM" id="Phobius"/>
    </source>
</evidence>
<dbReference type="EnsemblMetazoa" id="Aqu2.1.33054_001">
    <property type="protein sequence ID" value="Aqu2.1.33054_001"/>
    <property type="gene ID" value="Aqu2.1.33054"/>
</dbReference>
<sequence>MKRGDISGQKRRYGGVRCHVTVTEGMDWTHQWYLAPALTLHFTVYHFVVLLAMLLADPLLSLEENFEPLLDLEDDASLSSGNTNTCFYVVISSGQLLQSFCKRLTAVSSLRLTPSHKLT</sequence>
<organism evidence="2">
    <name type="scientific">Amphimedon queenslandica</name>
    <name type="common">Sponge</name>
    <dbReference type="NCBI Taxonomy" id="400682"/>
    <lineage>
        <taxon>Eukaryota</taxon>
        <taxon>Metazoa</taxon>
        <taxon>Porifera</taxon>
        <taxon>Demospongiae</taxon>
        <taxon>Heteroscleromorpha</taxon>
        <taxon>Haplosclerida</taxon>
        <taxon>Niphatidae</taxon>
        <taxon>Amphimedon</taxon>
    </lineage>
</organism>
<dbReference type="InParanoid" id="A0A1X7UZU4"/>
<keyword evidence="1" id="KW-0812">Transmembrane</keyword>
<feature type="transmembrane region" description="Helical" evidence="1">
    <location>
        <begin position="32"/>
        <end position="56"/>
    </location>
</feature>
<name>A0A1X7UZU4_AMPQE</name>
<protein>
    <submittedName>
        <fullName evidence="2">Uncharacterized protein</fullName>
    </submittedName>
</protein>
<keyword evidence="1" id="KW-0472">Membrane</keyword>
<proteinExistence type="predicted"/>
<evidence type="ECO:0000313" key="2">
    <source>
        <dbReference type="EnsemblMetazoa" id="Aqu2.1.33054_001"/>
    </source>
</evidence>
<dbReference type="AlphaFoldDB" id="A0A1X7UZU4"/>
<accession>A0A1X7UZU4</accession>